<name>A0A3G1KXF1_FORW1</name>
<dbReference type="Pfam" id="PF02738">
    <property type="entry name" value="MoCoBD_1"/>
    <property type="match status" value="1"/>
</dbReference>
<dbReference type="InterPro" id="IPR037165">
    <property type="entry name" value="AldOxase/xan_DH_Mopterin-bd_sf"/>
</dbReference>
<dbReference type="RefSeq" id="WP_148136384.1">
    <property type="nucleotide sequence ID" value="NZ_CP017634.1"/>
</dbReference>
<keyword evidence="8" id="KW-1185">Reference proteome</keyword>
<keyword evidence="2" id="KW-0500">Molybdenum</keyword>
<dbReference type="SUPFAM" id="SSF47741">
    <property type="entry name" value="CO dehydrogenase ISP C-domain like"/>
    <property type="match status" value="1"/>
</dbReference>
<keyword evidence="4" id="KW-0560">Oxidoreductase</keyword>
<evidence type="ECO:0000313" key="8">
    <source>
        <dbReference type="Proteomes" id="UP000323521"/>
    </source>
</evidence>
<gene>
    <name evidence="7" type="ORF">DCMF_21835</name>
</gene>
<dbReference type="InterPro" id="IPR054705">
    <property type="entry name" value="Mop"/>
</dbReference>
<dbReference type="InterPro" id="IPR012675">
    <property type="entry name" value="Beta-grasp_dom_sf"/>
</dbReference>
<proteinExistence type="inferred from homology"/>
<evidence type="ECO:0000256" key="5">
    <source>
        <dbReference type="ARBA" id="ARBA00023004"/>
    </source>
</evidence>
<protein>
    <submittedName>
        <fullName evidence="7">Aldehyde oxidoreductase</fullName>
    </submittedName>
</protein>
<dbReference type="PANTHER" id="PTHR11908:SF132">
    <property type="entry name" value="ALDEHYDE OXIDASE 1-RELATED"/>
    <property type="match status" value="1"/>
</dbReference>
<dbReference type="InterPro" id="IPR006058">
    <property type="entry name" value="2Fe2S_fd_BS"/>
</dbReference>
<dbReference type="Gene3D" id="3.10.20.30">
    <property type="match status" value="1"/>
</dbReference>
<dbReference type="InterPro" id="IPR001041">
    <property type="entry name" value="2Fe-2S_ferredoxin-type"/>
</dbReference>
<dbReference type="OrthoDB" id="41753at2"/>
<dbReference type="KEGG" id="fwa:DCMF_21835"/>
<dbReference type="InterPro" id="IPR002888">
    <property type="entry name" value="2Fe-2S-bd"/>
</dbReference>
<dbReference type="InterPro" id="IPR036856">
    <property type="entry name" value="Ald_Oxase/Xan_DH_a/b_sf"/>
</dbReference>
<dbReference type="InterPro" id="IPR008274">
    <property type="entry name" value="AldOxase/xan_DH_MoCoBD1"/>
</dbReference>
<dbReference type="PANTHER" id="PTHR11908">
    <property type="entry name" value="XANTHINE DEHYDROGENASE"/>
    <property type="match status" value="1"/>
</dbReference>
<dbReference type="Pfam" id="PF20256">
    <property type="entry name" value="MoCoBD_2"/>
    <property type="match status" value="1"/>
</dbReference>
<dbReference type="PIRSF" id="PIRSF000127">
    <property type="entry name" value="Xanthine_DH"/>
    <property type="match status" value="1"/>
</dbReference>
<dbReference type="InterPro" id="IPR036010">
    <property type="entry name" value="2Fe-2S_ferredoxin-like_sf"/>
</dbReference>
<dbReference type="SUPFAM" id="SSF54665">
    <property type="entry name" value="CO dehydrogenase molybdoprotein N-domain-like"/>
    <property type="match status" value="1"/>
</dbReference>
<dbReference type="Pfam" id="PF01315">
    <property type="entry name" value="Ald_Xan_dh_C"/>
    <property type="match status" value="1"/>
</dbReference>
<dbReference type="InterPro" id="IPR036884">
    <property type="entry name" value="2Fe-2S-bd_dom_sf"/>
</dbReference>
<dbReference type="PROSITE" id="PS00197">
    <property type="entry name" value="2FE2S_FER_1"/>
    <property type="match status" value="1"/>
</dbReference>
<evidence type="ECO:0000256" key="4">
    <source>
        <dbReference type="ARBA" id="ARBA00023002"/>
    </source>
</evidence>
<dbReference type="InterPro" id="IPR000674">
    <property type="entry name" value="Ald_Oxase/Xan_DH_a/b"/>
</dbReference>
<keyword evidence="5" id="KW-0408">Iron</keyword>
<dbReference type="NCBIfam" id="NF045668">
    <property type="entry name" value="pterin_aldehy"/>
    <property type="match status" value="1"/>
</dbReference>
<accession>A0A3G1KXF1</accession>
<evidence type="ECO:0000256" key="1">
    <source>
        <dbReference type="ARBA" id="ARBA00006849"/>
    </source>
</evidence>
<dbReference type="AlphaFoldDB" id="A0A3G1KXF1"/>
<dbReference type="Pfam" id="PF00111">
    <property type="entry name" value="Fer2"/>
    <property type="match status" value="1"/>
</dbReference>
<dbReference type="Gene3D" id="3.90.1170.50">
    <property type="entry name" value="Aldehyde oxidase/xanthine dehydrogenase, a/b hammerhead"/>
    <property type="match status" value="1"/>
</dbReference>
<dbReference type="Pfam" id="PF01799">
    <property type="entry name" value="Fer2_2"/>
    <property type="match status" value="1"/>
</dbReference>
<keyword evidence="3" id="KW-0479">Metal-binding</keyword>
<dbReference type="SUPFAM" id="SSF54292">
    <property type="entry name" value="2Fe-2S ferredoxin-like"/>
    <property type="match status" value="1"/>
</dbReference>
<sequence>MALRKIWLNLNGADRMTICDPEKDTLADVIRRMGLTGTKLGCKAGQCGACSVLLDGKVVRSCARKIKNIPDYSKIVTIEGIGTPASLHPLQLAWMVYGGVQCGFCAPGFIVSAKGLLDENSHPSREDVRSWFQKHRNACRCTGYKPLVDAVMGAAKVLRGGMTMEELAFKIPENGRIYGTNVPRPAALAKVCGVCDYGDDIQLKMPADTLHLAVVQPDLSHAKIINLDYAEAEKMPGVVKIVTYKDIKGSNRITLGAPHPRSKVNGFERCILAEDKIFRRGDVVAVAVADSEAHARAAAKTVKIEYEQLPEYLNLLDAIAPDALQIHKEMPNLYIELPLLKGKDTRPIMESAQHVVEGSFYSTRQPHLVIEPDVIQAYWDENGCITIHCKNLFIQVPKFTIADGIGLPPEKIRGIQNPTGASFGYSFSPGGQAIVAACAMAVNKPVTLTMSYEEHQHFTGKRAPSYANAKMACDDDGKILAVEFDIAYDHGAYCELAEGLASKGIRFFGYPYFIPNARGLSRCAATNHSFATAYRGFGSTQVYTSSEGMIDMMAEKMGMDPFEFRYRNIARPGDTNLNSYPYKDYPMEAIMDKMKPMYDAAKERAKAESTPEKRRGVGIALGGYNVTGGPDHAEIALELNADGTITHFNSWSDQGQGADVGTLVHTHEALRPLGISIDQIKLVQNDTLLCPVTGPAASSRSHYMAGNATIIAANLLMDAMRKEDGSFRTYDEMKAENIPTKYVGVYDTSGQCIDLDPNTGAGDPTVEYTYGMFLAEVEVDVATGKTKVLGMTSVADVGVVGSKQAVDGQAYGGMMHAIGFALSENYEDLKKHTSLAGSGFPYIEDVPDKLESYYVETPRKYGPQGSSGCAEMFQSSPHVAVINAIHNAVGVRIYELPATPEKVKEAIKAKEQGKEIKPVKYFLGSDLHETLDEIGENPIKITDSASLIV</sequence>
<dbReference type="EMBL" id="CP017634">
    <property type="protein sequence ID" value="ATW27049.1"/>
    <property type="molecule type" value="Genomic_DNA"/>
</dbReference>
<evidence type="ECO:0000256" key="3">
    <source>
        <dbReference type="ARBA" id="ARBA00022723"/>
    </source>
</evidence>
<dbReference type="InterPro" id="IPR016208">
    <property type="entry name" value="Ald_Oxase/xanthine_DH-like"/>
</dbReference>
<dbReference type="GO" id="GO:0016491">
    <property type="term" value="F:oxidoreductase activity"/>
    <property type="evidence" value="ECO:0007669"/>
    <property type="project" value="UniProtKB-KW"/>
</dbReference>
<dbReference type="Gene3D" id="1.10.150.120">
    <property type="entry name" value="[2Fe-2S]-binding domain"/>
    <property type="match status" value="1"/>
</dbReference>
<dbReference type="SMART" id="SM01008">
    <property type="entry name" value="Ald_Xan_dh_C"/>
    <property type="match status" value="1"/>
</dbReference>
<dbReference type="InterPro" id="IPR046867">
    <property type="entry name" value="AldOxase/xan_DH_MoCoBD2"/>
</dbReference>
<evidence type="ECO:0000313" key="7">
    <source>
        <dbReference type="EMBL" id="ATW27049.1"/>
    </source>
</evidence>
<dbReference type="Proteomes" id="UP000323521">
    <property type="component" value="Chromosome"/>
</dbReference>
<feature type="domain" description="2Fe-2S ferredoxin-type" evidence="6">
    <location>
        <begin position="4"/>
        <end position="81"/>
    </location>
</feature>
<evidence type="ECO:0000256" key="2">
    <source>
        <dbReference type="ARBA" id="ARBA00022505"/>
    </source>
</evidence>
<dbReference type="CDD" id="cd00207">
    <property type="entry name" value="fer2"/>
    <property type="match status" value="1"/>
</dbReference>
<dbReference type="PROSITE" id="PS51085">
    <property type="entry name" value="2FE2S_FER_2"/>
    <property type="match status" value="1"/>
</dbReference>
<dbReference type="SUPFAM" id="SSF56003">
    <property type="entry name" value="Molybdenum cofactor-binding domain"/>
    <property type="match status" value="1"/>
</dbReference>
<comment type="similarity">
    <text evidence="1">Belongs to the xanthine dehydrogenase family.</text>
</comment>
<evidence type="ECO:0000259" key="6">
    <source>
        <dbReference type="PROSITE" id="PS51085"/>
    </source>
</evidence>
<dbReference type="GO" id="GO:0005506">
    <property type="term" value="F:iron ion binding"/>
    <property type="evidence" value="ECO:0007669"/>
    <property type="project" value="InterPro"/>
</dbReference>
<dbReference type="Gene3D" id="3.30.365.10">
    <property type="entry name" value="Aldehyde oxidase/xanthine dehydrogenase, molybdopterin binding domain"/>
    <property type="match status" value="4"/>
</dbReference>
<organism evidence="7 8">
    <name type="scientific">Formimonas warabiya</name>
    <dbReference type="NCBI Taxonomy" id="1761012"/>
    <lineage>
        <taxon>Bacteria</taxon>
        <taxon>Bacillati</taxon>
        <taxon>Bacillota</taxon>
        <taxon>Clostridia</taxon>
        <taxon>Eubacteriales</taxon>
        <taxon>Peptococcaceae</taxon>
        <taxon>Candidatus Formimonas</taxon>
    </lineage>
</organism>
<reference evidence="7 8" key="1">
    <citation type="submission" date="2016-10" db="EMBL/GenBank/DDBJ databases">
        <title>Complete Genome Sequence of Peptococcaceae strain DCMF.</title>
        <authorList>
            <person name="Edwards R.J."/>
            <person name="Holland S.I."/>
            <person name="Deshpande N.P."/>
            <person name="Wong Y.K."/>
            <person name="Ertan H."/>
            <person name="Manefield M."/>
            <person name="Russell T.L."/>
            <person name="Lee M.J."/>
        </authorList>
    </citation>
    <scope>NUCLEOTIDE SEQUENCE [LARGE SCALE GENOMIC DNA]</scope>
    <source>
        <strain evidence="7 8">DCMF</strain>
    </source>
</reference>
<dbReference type="GO" id="GO:0051537">
    <property type="term" value="F:2 iron, 2 sulfur cluster binding"/>
    <property type="evidence" value="ECO:0007669"/>
    <property type="project" value="InterPro"/>
</dbReference>